<protein>
    <recommendedName>
        <fullName evidence="1">RWD domain-containing protein</fullName>
    </recommendedName>
</protein>
<reference evidence="2" key="1">
    <citation type="submission" date="2015-09" db="EMBL/GenBank/DDBJ databases">
        <title>Scylla olivacea transcriptome.</title>
        <authorList>
            <person name="Ikhwanuddin M."/>
        </authorList>
    </citation>
    <scope>NUCLEOTIDE SEQUENCE</scope>
</reference>
<dbReference type="SMART" id="SM00591">
    <property type="entry name" value="RWD"/>
    <property type="match status" value="1"/>
</dbReference>
<dbReference type="InterPro" id="IPR032378">
    <property type="entry name" value="ZC3H15/TMA46_C"/>
</dbReference>
<evidence type="ECO:0000313" key="2">
    <source>
        <dbReference type="EMBL" id="JAI67924.1"/>
    </source>
</evidence>
<dbReference type="EMBL" id="GDRN01009309">
    <property type="protein sequence ID" value="JAI67924.1"/>
    <property type="molecule type" value="Transcribed_RNA"/>
</dbReference>
<dbReference type="FunFam" id="3.10.110.10:FF:000075">
    <property type="entry name" value="RWD domain-containing protein (Gir2)"/>
    <property type="match status" value="1"/>
</dbReference>
<feature type="domain" description="RWD" evidence="1">
    <location>
        <begin position="10"/>
        <end position="120"/>
    </location>
</feature>
<dbReference type="InterPro" id="IPR040213">
    <property type="entry name" value="GIR2-like"/>
</dbReference>
<dbReference type="InterPro" id="IPR006575">
    <property type="entry name" value="RWD_dom"/>
</dbReference>
<organism evidence="2">
    <name type="scientific">Scylla olivacea</name>
    <name type="common">Orange mud crab</name>
    <name type="synonym">Cancer olivacea</name>
    <dbReference type="NCBI Taxonomy" id="85551"/>
    <lineage>
        <taxon>Eukaryota</taxon>
        <taxon>Metazoa</taxon>
        <taxon>Ecdysozoa</taxon>
        <taxon>Arthropoda</taxon>
        <taxon>Crustacea</taxon>
        <taxon>Multicrustacea</taxon>
        <taxon>Malacostraca</taxon>
        <taxon>Eumalacostraca</taxon>
        <taxon>Eucarida</taxon>
        <taxon>Decapoda</taxon>
        <taxon>Pleocyemata</taxon>
        <taxon>Brachyura</taxon>
        <taxon>Eubrachyura</taxon>
        <taxon>Portunoidea</taxon>
        <taxon>Portunidae</taxon>
        <taxon>Portuninae</taxon>
        <taxon>Scylla</taxon>
    </lineage>
</organism>
<dbReference type="Pfam" id="PF16543">
    <property type="entry name" value="DFRP_C"/>
    <property type="match status" value="1"/>
</dbReference>
<dbReference type="PANTHER" id="PTHR12292">
    <property type="entry name" value="RWD DOMAIN-CONTAINING PROTEIN"/>
    <property type="match status" value="1"/>
</dbReference>
<dbReference type="PROSITE" id="PS50908">
    <property type="entry name" value="RWD"/>
    <property type="match status" value="1"/>
</dbReference>
<proteinExistence type="predicted"/>
<dbReference type="SUPFAM" id="SSF54495">
    <property type="entry name" value="UBC-like"/>
    <property type="match status" value="1"/>
</dbReference>
<name>A0A0P4WGQ2_SCYOL</name>
<dbReference type="AlphaFoldDB" id="A0A0P4WGQ2"/>
<dbReference type="Gene3D" id="6.20.400.10">
    <property type="match status" value="1"/>
</dbReference>
<dbReference type="Pfam" id="PF05773">
    <property type="entry name" value="RWD"/>
    <property type="match status" value="1"/>
</dbReference>
<dbReference type="Gene3D" id="3.10.110.10">
    <property type="entry name" value="Ubiquitin Conjugating Enzyme"/>
    <property type="match status" value="1"/>
</dbReference>
<accession>A0A0P4WGQ2</accession>
<dbReference type="InterPro" id="IPR016135">
    <property type="entry name" value="UBQ-conjugating_enzyme/RWD"/>
</dbReference>
<sequence length="245" mass="28688">MTDYKEEQNNEIEALESIYPEEFEILEIEPQHKFKIRVQTEGSDVGSELEVAPAAITLRFEYTPTYPDEPPLMQVVPEENIEEEELEDLREQLKEQCTENLGMVMVFTLVSYSLEWLTTHKEGLARTAKEEKERRKYEQEEAERKKFEGTRVTVETFLAWKAKFDKEILALRSEKEREDEKNKKFTGRELFQKDNTLNESDLTFLGEGEGEVAVDESLFQDLDDLELEDEYDEDYVPGDDEGLSD</sequence>
<evidence type="ECO:0000259" key="1">
    <source>
        <dbReference type="PROSITE" id="PS50908"/>
    </source>
</evidence>